<dbReference type="NCBIfam" id="TIGR03558">
    <property type="entry name" value="oxido_grp_1"/>
    <property type="match status" value="1"/>
</dbReference>
<dbReference type="PANTHER" id="PTHR30137:SF6">
    <property type="entry name" value="LUCIFERASE-LIKE MONOOXYGENASE"/>
    <property type="match status" value="1"/>
</dbReference>
<dbReference type="InterPro" id="IPR019949">
    <property type="entry name" value="CmoO-like"/>
</dbReference>
<feature type="domain" description="Luciferase-like" evidence="2">
    <location>
        <begin position="13"/>
        <end position="302"/>
    </location>
</feature>
<dbReference type="InterPro" id="IPR011251">
    <property type="entry name" value="Luciferase-like_dom"/>
</dbReference>
<dbReference type="FunFam" id="3.20.20.30:FF:000002">
    <property type="entry name" value="LLM class flavin-dependent oxidoreductase"/>
    <property type="match status" value="1"/>
</dbReference>
<evidence type="ECO:0000259" key="2">
    <source>
        <dbReference type="Pfam" id="PF00296"/>
    </source>
</evidence>
<dbReference type="InterPro" id="IPR050766">
    <property type="entry name" value="Bact_Lucif_Oxidored"/>
</dbReference>
<evidence type="ECO:0000313" key="3">
    <source>
        <dbReference type="EMBL" id="EIM07298.1"/>
    </source>
</evidence>
<sequence length="347" mass="38497">MSHPVNSFPISILDLVPVREGGTTKDALDEMVTIAQHVEKLCYRRFWLSEHHNTATLASSATAILISKVLENTESIQVGSGGIMLPNHTPLVVAEQFGTLETLHPGRLNLGLGRAPGTDMQTAHALRRTTQETAFAFPQDVVELQNYLKPFEEQGPVRAHPGVGTAVPIYILGSSTSSAQLAARFGLPYVFAAHFAPQQLEQALQIYRNQFEPSEYLTEPYVMVCVNVIGADSNEQAEILSTSADQFYLNVVRGSKNLLKPPLDTMDGQWSYREEMMVRGMSQYTFKGDEETIGERLGAFVADLQIDEVIAVSYIYDQEKRKRSFEILKQAADRFNVTQQHSASSSI</sequence>
<evidence type="ECO:0000313" key="4">
    <source>
        <dbReference type="Proteomes" id="UP000004725"/>
    </source>
</evidence>
<reference evidence="3 4" key="1">
    <citation type="journal article" date="2012" name="J. Bacteriol.">
        <title>Genome Sequence of the Antarctic Psychrophile Bacterium Planococcus antarcticus DSM 14505.</title>
        <authorList>
            <person name="Margolles A."/>
            <person name="Gueimonde M."/>
            <person name="Sanchez B."/>
        </authorList>
    </citation>
    <scope>NUCLEOTIDE SEQUENCE [LARGE SCALE GENOMIC DNA]</scope>
    <source>
        <strain evidence="3 4">DSM 14505</strain>
    </source>
</reference>
<dbReference type="SUPFAM" id="SSF51679">
    <property type="entry name" value="Bacterial luciferase-like"/>
    <property type="match status" value="1"/>
</dbReference>
<proteinExistence type="predicted"/>
<accession>A0AA87IPH7</accession>
<dbReference type="GO" id="GO:0016705">
    <property type="term" value="F:oxidoreductase activity, acting on paired donors, with incorporation or reduction of molecular oxygen"/>
    <property type="evidence" value="ECO:0007669"/>
    <property type="project" value="InterPro"/>
</dbReference>
<name>A0AA87IPH7_9BACL</name>
<dbReference type="PANTHER" id="PTHR30137">
    <property type="entry name" value="LUCIFERASE-LIKE MONOOXYGENASE"/>
    <property type="match status" value="1"/>
</dbReference>
<gene>
    <name evidence="3" type="ORF">A1A1_06867</name>
</gene>
<dbReference type="Gene3D" id="3.20.20.30">
    <property type="entry name" value="Luciferase-like domain"/>
    <property type="match status" value="1"/>
</dbReference>
<evidence type="ECO:0000256" key="1">
    <source>
        <dbReference type="ARBA" id="ARBA00007789"/>
    </source>
</evidence>
<dbReference type="EMBL" id="AJYB01000018">
    <property type="protein sequence ID" value="EIM07298.1"/>
    <property type="molecule type" value="Genomic_DNA"/>
</dbReference>
<dbReference type="AlphaFoldDB" id="A0AA87IPH7"/>
<dbReference type="Pfam" id="PF00296">
    <property type="entry name" value="Bac_luciferase"/>
    <property type="match status" value="1"/>
</dbReference>
<comment type="similarity">
    <text evidence="1">To bacterial alkanal monooxygenase alpha and beta chains.</text>
</comment>
<comment type="caution">
    <text evidence="3">The sequence shown here is derived from an EMBL/GenBank/DDBJ whole genome shotgun (WGS) entry which is preliminary data.</text>
</comment>
<dbReference type="GO" id="GO:0005829">
    <property type="term" value="C:cytosol"/>
    <property type="evidence" value="ECO:0007669"/>
    <property type="project" value="TreeGrafter"/>
</dbReference>
<dbReference type="RefSeq" id="WP_006829377.1">
    <property type="nucleotide sequence ID" value="NZ_AJYB01000018.1"/>
</dbReference>
<dbReference type="InterPro" id="IPR036661">
    <property type="entry name" value="Luciferase-like_sf"/>
</dbReference>
<protein>
    <recommendedName>
        <fullName evidence="2">Luciferase-like domain-containing protein</fullName>
    </recommendedName>
</protein>
<organism evidence="3 4">
    <name type="scientific">Planococcus antarcticus DSM 14505</name>
    <dbReference type="NCBI Taxonomy" id="1185653"/>
    <lineage>
        <taxon>Bacteria</taxon>
        <taxon>Bacillati</taxon>
        <taxon>Bacillota</taxon>
        <taxon>Bacilli</taxon>
        <taxon>Bacillales</taxon>
        <taxon>Caryophanaceae</taxon>
        <taxon>Planococcus</taxon>
    </lineage>
</organism>
<dbReference type="Proteomes" id="UP000004725">
    <property type="component" value="Unassembled WGS sequence"/>
</dbReference>